<dbReference type="WBParaSite" id="SRAE_2000032200.1">
    <property type="protein sequence ID" value="SRAE_2000032200.1"/>
    <property type="gene ID" value="WBGene00260515"/>
</dbReference>
<dbReference type="CTD" id="36378009"/>
<dbReference type="Proteomes" id="UP000035682">
    <property type="component" value="Unplaced"/>
</dbReference>
<dbReference type="STRING" id="34506.A0A090LDR8"/>
<dbReference type="GO" id="GO:0000166">
    <property type="term" value="F:nucleotide binding"/>
    <property type="evidence" value="ECO:0007669"/>
    <property type="project" value="UniProtKB-KW"/>
</dbReference>
<dbReference type="PANTHER" id="PTHR15440">
    <property type="entry name" value="XRP2 PROTEIN"/>
    <property type="match status" value="1"/>
</dbReference>
<reference evidence="6" key="2">
    <citation type="submission" date="2020-12" db="UniProtKB">
        <authorList>
            <consortium name="WormBaseParasite"/>
        </authorList>
    </citation>
    <scope>IDENTIFICATION</scope>
</reference>
<proteinExistence type="inferred from homology"/>
<dbReference type="InterPro" id="IPR016098">
    <property type="entry name" value="CAP/MinC_C"/>
</dbReference>
<organism evidence="4">
    <name type="scientific">Strongyloides ratti</name>
    <name type="common">Parasitic roundworm</name>
    <dbReference type="NCBI Taxonomy" id="34506"/>
    <lineage>
        <taxon>Eukaryota</taxon>
        <taxon>Metazoa</taxon>
        <taxon>Ecdysozoa</taxon>
        <taxon>Nematoda</taxon>
        <taxon>Chromadorea</taxon>
        <taxon>Rhabditida</taxon>
        <taxon>Tylenchina</taxon>
        <taxon>Panagrolaimomorpha</taxon>
        <taxon>Strongyloidoidea</taxon>
        <taxon>Strongyloididae</taxon>
        <taxon>Strongyloides</taxon>
    </lineage>
</organism>
<evidence type="ECO:0000313" key="7">
    <source>
        <dbReference type="WormBase" id="SRAE_2000032200"/>
    </source>
</evidence>
<evidence type="ECO:0000256" key="1">
    <source>
        <dbReference type="ARBA" id="ARBA00008848"/>
    </source>
</evidence>
<evidence type="ECO:0000313" key="4">
    <source>
        <dbReference type="EMBL" id="CEF65645.1"/>
    </source>
</evidence>
<keyword evidence="5" id="KW-1185">Reference proteome</keyword>
<dbReference type="EMBL" id="LN609529">
    <property type="protein sequence ID" value="CEF65645.1"/>
    <property type="molecule type" value="Genomic_DNA"/>
</dbReference>
<evidence type="ECO:0000259" key="3">
    <source>
        <dbReference type="PROSITE" id="PS51329"/>
    </source>
</evidence>
<dbReference type="InterPro" id="IPR012945">
    <property type="entry name" value="Tubulin-bd_cofactor_C_dom"/>
</dbReference>
<dbReference type="InterPro" id="IPR039093">
    <property type="entry name" value="XRP2"/>
</dbReference>
<feature type="domain" description="C-CAP/cofactor C-like" evidence="3">
    <location>
        <begin position="30"/>
        <end position="185"/>
    </location>
</feature>
<keyword evidence="2" id="KW-0547">Nucleotide-binding</keyword>
<dbReference type="GO" id="GO:0006892">
    <property type="term" value="P:post-Golgi vesicle-mediated transport"/>
    <property type="evidence" value="ECO:0007669"/>
    <property type="project" value="TreeGrafter"/>
</dbReference>
<dbReference type="GO" id="GO:1990075">
    <property type="term" value="C:periciliary membrane compartment"/>
    <property type="evidence" value="ECO:0007669"/>
    <property type="project" value="TreeGrafter"/>
</dbReference>
<dbReference type="PANTHER" id="PTHR15440:SF0">
    <property type="entry name" value="PROTEIN XRP2"/>
    <property type="match status" value="1"/>
</dbReference>
<dbReference type="eggNOG" id="KOG2512">
    <property type="taxonomic scope" value="Eukaryota"/>
</dbReference>
<accession>A0A090LDR8</accession>
<dbReference type="GO" id="GO:0005929">
    <property type="term" value="C:cilium"/>
    <property type="evidence" value="ECO:0007669"/>
    <property type="project" value="TreeGrafter"/>
</dbReference>
<dbReference type="PROSITE" id="PS51329">
    <property type="entry name" value="C_CAP_COFACTOR_C"/>
    <property type="match status" value="1"/>
</dbReference>
<reference evidence="4 5" key="1">
    <citation type="submission" date="2014-09" db="EMBL/GenBank/DDBJ databases">
        <authorList>
            <person name="Martin A.A."/>
        </authorList>
    </citation>
    <scope>NUCLEOTIDE SEQUENCE</scope>
    <source>
        <strain evidence="5">ED321</strain>
        <strain evidence="4">ED321 Heterogonic</strain>
    </source>
</reference>
<dbReference type="GO" id="GO:0005096">
    <property type="term" value="F:GTPase activator activity"/>
    <property type="evidence" value="ECO:0007669"/>
    <property type="project" value="InterPro"/>
</dbReference>
<comment type="similarity">
    <text evidence="1">Belongs to the TBCC family.</text>
</comment>
<dbReference type="AlphaFoldDB" id="A0A090LDR8"/>
<protein>
    <submittedName>
        <fullName evidence="4">Protein XRP2</fullName>
    </submittedName>
</protein>
<dbReference type="Gene3D" id="2.160.20.70">
    <property type="match status" value="1"/>
</dbReference>
<dbReference type="OrthoDB" id="194775at2759"/>
<dbReference type="SMART" id="SM00673">
    <property type="entry name" value="CARP"/>
    <property type="match status" value="2"/>
</dbReference>
<gene>
    <name evidence="4 6 7" type="ORF">SRAE_2000032200</name>
</gene>
<dbReference type="InterPro" id="IPR006599">
    <property type="entry name" value="CARP_motif"/>
</dbReference>
<dbReference type="RefSeq" id="XP_024504845.1">
    <property type="nucleotide sequence ID" value="XM_024651137.1"/>
</dbReference>
<evidence type="ECO:0000256" key="2">
    <source>
        <dbReference type="ARBA" id="ARBA00022741"/>
    </source>
</evidence>
<name>A0A090LDR8_STRRB</name>
<evidence type="ECO:0000313" key="5">
    <source>
        <dbReference type="Proteomes" id="UP000035682"/>
    </source>
</evidence>
<dbReference type="Pfam" id="PF07986">
    <property type="entry name" value="TBCC"/>
    <property type="match status" value="1"/>
</dbReference>
<evidence type="ECO:0000313" key="6">
    <source>
        <dbReference type="WBParaSite" id="SRAE_2000032200.1"/>
    </source>
</evidence>
<dbReference type="InterPro" id="IPR017901">
    <property type="entry name" value="C-CAP_CF_C-like"/>
</dbReference>
<dbReference type="WormBase" id="SRAE_2000032200">
    <property type="protein sequence ID" value="SRP04680"/>
    <property type="gene ID" value="WBGene00260515"/>
</dbReference>
<dbReference type="GeneID" id="36378009"/>
<sequence>MKSLCCVKCLLGRPSATNNCGKEDEDNIVKEQIFSWDKVRENSNLYITKDLKNEYSVRKNGEINGQQYVVENCNNCIIIVKDISGSINIDDSEDCLIILGPCNGSVFIRDCKRCQIFTICQQLRTRDCNDLSLFVFCQTQPIIEESTRIRFSPLFLKYKELEDQLLSTTLSPFINKWNKIHDFTPSNHGSNYAIREIGDYSGFSDKLYQIKKQDGISTEKNESILLYTKKLSNNEITKKFLLLLLQQKNETISQFYKRGLSLINDIKTNIPQSIITDTFDMKIYKKELKLMASKNKEYLKSFCGQLLFIQITNVQKDEIKNIFKDIIIMDEEIKEEKECIKFLYKLVDVKSSI</sequence>